<dbReference type="InterPro" id="IPR011990">
    <property type="entry name" value="TPR-like_helical_dom_sf"/>
</dbReference>
<evidence type="ECO:0000313" key="2">
    <source>
        <dbReference type="Proteomes" id="UP000032633"/>
    </source>
</evidence>
<dbReference type="SUPFAM" id="SSF48452">
    <property type="entry name" value="TPR-like"/>
    <property type="match status" value="1"/>
</dbReference>
<dbReference type="PATRIC" id="fig|1126833.4.peg.747"/>
<evidence type="ECO:0000313" key="1">
    <source>
        <dbReference type="EMBL" id="AJY73846.1"/>
    </source>
</evidence>
<dbReference type="Gene3D" id="1.25.40.10">
    <property type="entry name" value="Tetratricopeptide repeat domain"/>
    <property type="match status" value="1"/>
</dbReference>
<reference evidence="1 2" key="1">
    <citation type="journal article" date="2015" name="J. Biotechnol.">
        <title>Complete genome sequence of Paenibacillus beijingensis 7188(T) (=DSM 24997(T)), a novel rhizobacterium from jujube garden soil.</title>
        <authorList>
            <person name="Kwak Y."/>
            <person name="Shin J.H."/>
        </authorList>
    </citation>
    <scope>NUCLEOTIDE SEQUENCE [LARGE SCALE GENOMIC DNA]</scope>
    <source>
        <strain evidence="1 2">DSM 24997</strain>
    </source>
</reference>
<keyword evidence="2" id="KW-1185">Reference proteome</keyword>
<dbReference type="EMBL" id="CP011058">
    <property type="protein sequence ID" value="AJY73846.1"/>
    <property type="molecule type" value="Genomic_DNA"/>
</dbReference>
<dbReference type="HOGENOM" id="CLU_103650_0_0_9"/>
<gene>
    <name evidence="1" type="ORF">VN24_03470</name>
</gene>
<accession>A0A0D5NF31</accession>
<reference evidence="2" key="2">
    <citation type="submission" date="2015-03" db="EMBL/GenBank/DDBJ databases">
        <title>Genome sequence of Paenibacillus beijingensis strain DSM 24997T.</title>
        <authorList>
            <person name="Kwak Y."/>
            <person name="Shin J.-H."/>
        </authorList>
    </citation>
    <scope>NUCLEOTIDE SEQUENCE [LARGE SCALE GENOMIC DNA]</scope>
    <source>
        <strain evidence="2">DSM 24997</strain>
    </source>
</reference>
<dbReference type="PROSITE" id="PS50293">
    <property type="entry name" value="TPR_REGION"/>
    <property type="match status" value="1"/>
</dbReference>
<organism evidence="1 2">
    <name type="scientific">Paenibacillus beijingensis</name>
    <dbReference type="NCBI Taxonomy" id="1126833"/>
    <lineage>
        <taxon>Bacteria</taxon>
        <taxon>Bacillati</taxon>
        <taxon>Bacillota</taxon>
        <taxon>Bacilli</taxon>
        <taxon>Bacillales</taxon>
        <taxon>Paenibacillaceae</taxon>
        <taxon>Paenibacillus</taxon>
    </lineage>
</organism>
<dbReference type="STRING" id="1126833.VN24_03470"/>
<dbReference type="Proteomes" id="UP000032633">
    <property type="component" value="Chromosome"/>
</dbReference>
<sequence>MVEDKDRKQRFEQAVKLHQRGVNGEKKAAADAYKLLAELRAAEPSNARLEAYYGSTLTLMARDALQPLEKADKAQQGLNALDRAVSMDPDRIEIRLIRANVCLRLPEDFFHRSKTAIEDFSFLLARYETNPGLFSKEQLIQILNNLGASYRNAGKPNEANAVSQRLAQLDPKS</sequence>
<proteinExistence type="predicted"/>
<dbReference type="KEGG" id="pbj:VN24_03470"/>
<protein>
    <submittedName>
        <fullName evidence="1">Uncharacterized protein</fullName>
    </submittedName>
</protein>
<name>A0A0D5NF31_9BACL</name>
<dbReference type="RefSeq" id="WP_045669281.1">
    <property type="nucleotide sequence ID" value="NZ_CP011058.1"/>
</dbReference>
<dbReference type="AlphaFoldDB" id="A0A0D5NF31"/>
<dbReference type="OrthoDB" id="1807878at2"/>